<dbReference type="PROSITE" id="PS50949">
    <property type="entry name" value="HTH_GNTR"/>
    <property type="match status" value="1"/>
</dbReference>
<evidence type="ECO:0000256" key="3">
    <source>
        <dbReference type="ARBA" id="ARBA00023015"/>
    </source>
</evidence>
<evidence type="ECO:0000313" key="8">
    <source>
        <dbReference type="Proteomes" id="UP000187280"/>
    </source>
</evidence>
<dbReference type="eggNOG" id="COG1167">
    <property type="taxonomic scope" value="Bacteria"/>
</dbReference>
<dbReference type="InterPro" id="IPR000524">
    <property type="entry name" value="Tscrpt_reg_HTH_GntR"/>
</dbReference>
<dbReference type="GO" id="GO:0003700">
    <property type="term" value="F:DNA-binding transcription factor activity"/>
    <property type="evidence" value="ECO:0007669"/>
    <property type="project" value="InterPro"/>
</dbReference>
<evidence type="ECO:0000259" key="6">
    <source>
        <dbReference type="PROSITE" id="PS50949"/>
    </source>
</evidence>
<proteinExistence type="inferred from homology"/>
<evidence type="ECO:0000256" key="2">
    <source>
        <dbReference type="ARBA" id="ARBA00022898"/>
    </source>
</evidence>
<dbReference type="GeneID" id="97764887"/>
<feature type="domain" description="HTH gntR-type" evidence="6">
    <location>
        <begin position="14"/>
        <end position="82"/>
    </location>
</feature>
<sequence length="505" mass="57873">MIDRCLHIDFVASRSLQEQLREKLIDAILTGVFPVEEALPSCRKLSNQLAISRNTVALVYESLLNDGYLVSRPRSGYFLHPDYHQPETLAEIRRQQTPPDEIQQSPDWSKRLNVSPSGFFAIMKPALWMDYPFPFIYGQPNTQLFPLEQWRETTRRITGLHRDHRWLYDHIDQDVPLLIEQVRQRILPKRGIIAQADEILITLGSQNALSLLSQLLFNHRTRVAVENPVFREAVNTFALQGAQIVPHSLDHEGLQLNAASDGCDYFYVTPSHQAPTGIRMSNARRTRLLEYARLHDRIIIEDDYDSETNLDPQPRAALKASDVHNRVIYVSSLSKSLSPGLRLGYLVAPAELIDELRALRRLSYRHPPTNIQHQMAHFLAQGYYEAYLHRYREDSARRWHRLNEALEHDLPACRRMDGSEHANAFWLQAPEGVDTHQLAWRAAHRGVLIEPGQAHFLGSNAPDNFFRLGFHAIDEVQIAPGIARLAETFRTLGDPDIAASKLQRV</sequence>
<protein>
    <submittedName>
        <fullName evidence="7">GntR family transcriptional regulator / MocR family aminotransferase</fullName>
    </submittedName>
</protein>
<dbReference type="InterPro" id="IPR015424">
    <property type="entry name" value="PyrdxlP-dep_Trfase"/>
</dbReference>
<dbReference type="InterPro" id="IPR015421">
    <property type="entry name" value="PyrdxlP-dep_Trfase_major"/>
</dbReference>
<keyword evidence="2" id="KW-0663">Pyridoxal phosphate</keyword>
<evidence type="ECO:0000313" key="7">
    <source>
        <dbReference type="EMBL" id="SEA60793.1"/>
    </source>
</evidence>
<dbReference type="Gene3D" id="1.10.10.10">
    <property type="entry name" value="Winged helix-like DNA-binding domain superfamily/Winged helix DNA-binding domain"/>
    <property type="match status" value="1"/>
</dbReference>
<reference evidence="7 8" key="1">
    <citation type="submission" date="2016-10" db="EMBL/GenBank/DDBJ databases">
        <authorList>
            <person name="de Groot N.N."/>
        </authorList>
    </citation>
    <scope>NUCLEOTIDE SEQUENCE [LARGE SCALE GENOMIC DNA]</scope>
    <source>
        <strain evidence="7 8">ATCC 29281</strain>
    </source>
</reference>
<keyword evidence="7" id="KW-0808">Transferase</keyword>
<evidence type="ECO:0000256" key="1">
    <source>
        <dbReference type="ARBA" id="ARBA00005384"/>
    </source>
</evidence>
<dbReference type="Pfam" id="PF00155">
    <property type="entry name" value="Aminotran_1_2"/>
    <property type="match status" value="1"/>
</dbReference>
<dbReference type="InterPro" id="IPR051446">
    <property type="entry name" value="HTH_trans_reg/aminotransferase"/>
</dbReference>
<dbReference type="EMBL" id="FNQS01000006">
    <property type="protein sequence ID" value="SEA60793.1"/>
    <property type="molecule type" value="Genomic_DNA"/>
</dbReference>
<dbReference type="SMART" id="SM00345">
    <property type="entry name" value="HTH_GNTR"/>
    <property type="match status" value="1"/>
</dbReference>
<dbReference type="CDD" id="cd07377">
    <property type="entry name" value="WHTH_GntR"/>
    <property type="match status" value="1"/>
</dbReference>
<keyword evidence="8" id="KW-1185">Reference proteome</keyword>
<dbReference type="GO" id="GO:0003677">
    <property type="term" value="F:DNA binding"/>
    <property type="evidence" value="ECO:0007669"/>
    <property type="project" value="UniProtKB-KW"/>
</dbReference>
<dbReference type="RefSeq" id="WP_051625579.1">
    <property type="nucleotide sequence ID" value="NZ_FNQS01000006.1"/>
</dbReference>
<dbReference type="Gene3D" id="3.40.640.10">
    <property type="entry name" value="Type I PLP-dependent aspartate aminotransferase-like (Major domain)"/>
    <property type="match status" value="1"/>
</dbReference>
<dbReference type="SUPFAM" id="SSF46785">
    <property type="entry name" value="Winged helix' DNA-binding domain"/>
    <property type="match status" value="1"/>
</dbReference>
<keyword evidence="5" id="KW-0804">Transcription</keyword>
<dbReference type="AlphaFoldDB" id="A0A1H4CKE7"/>
<accession>A0A1H4CKE7</accession>
<dbReference type="Pfam" id="PF00392">
    <property type="entry name" value="GntR"/>
    <property type="match status" value="1"/>
</dbReference>
<dbReference type="PANTHER" id="PTHR46577">
    <property type="entry name" value="HTH-TYPE TRANSCRIPTIONAL REGULATORY PROTEIN GABR"/>
    <property type="match status" value="1"/>
</dbReference>
<dbReference type="STRING" id="71657.SAMN02982996_02015"/>
<dbReference type="CDD" id="cd00609">
    <property type="entry name" value="AAT_like"/>
    <property type="match status" value="1"/>
</dbReference>
<evidence type="ECO:0000256" key="4">
    <source>
        <dbReference type="ARBA" id="ARBA00023125"/>
    </source>
</evidence>
<dbReference type="Proteomes" id="UP000187280">
    <property type="component" value="Unassembled WGS sequence"/>
</dbReference>
<comment type="similarity">
    <text evidence="1">In the C-terminal section; belongs to the class-I pyridoxal-phosphate-dependent aminotransferase family.</text>
</comment>
<dbReference type="InterPro" id="IPR036388">
    <property type="entry name" value="WH-like_DNA-bd_sf"/>
</dbReference>
<dbReference type="InterPro" id="IPR036390">
    <property type="entry name" value="WH_DNA-bd_sf"/>
</dbReference>
<keyword evidence="4" id="KW-0238">DNA-binding</keyword>
<keyword evidence="3" id="KW-0805">Transcription regulation</keyword>
<evidence type="ECO:0000256" key="5">
    <source>
        <dbReference type="ARBA" id="ARBA00023163"/>
    </source>
</evidence>
<dbReference type="PANTHER" id="PTHR46577:SF1">
    <property type="entry name" value="HTH-TYPE TRANSCRIPTIONAL REGULATORY PROTEIN GABR"/>
    <property type="match status" value="1"/>
</dbReference>
<gene>
    <name evidence="7" type="ORF">SAMN02982996_02015</name>
</gene>
<dbReference type="InterPro" id="IPR004839">
    <property type="entry name" value="Aminotransferase_I/II_large"/>
</dbReference>
<dbReference type="GO" id="GO:0030170">
    <property type="term" value="F:pyridoxal phosphate binding"/>
    <property type="evidence" value="ECO:0007669"/>
    <property type="project" value="InterPro"/>
</dbReference>
<dbReference type="GO" id="GO:0008483">
    <property type="term" value="F:transaminase activity"/>
    <property type="evidence" value="ECO:0007669"/>
    <property type="project" value="UniProtKB-KW"/>
</dbReference>
<organism evidence="7 8">
    <name type="scientific">Lonsdalea quercina</name>
    <dbReference type="NCBI Taxonomy" id="71657"/>
    <lineage>
        <taxon>Bacteria</taxon>
        <taxon>Pseudomonadati</taxon>
        <taxon>Pseudomonadota</taxon>
        <taxon>Gammaproteobacteria</taxon>
        <taxon>Enterobacterales</taxon>
        <taxon>Pectobacteriaceae</taxon>
        <taxon>Lonsdalea</taxon>
    </lineage>
</organism>
<dbReference type="SUPFAM" id="SSF53383">
    <property type="entry name" value="PLP-dependent transferases"/>
    <property type="match status" value="1"/>
</dbReference>
<keyword evidence="7" id="KW-0032">Aminotransferase</keyword>
<name>A0A1H4CKE7_9GAMM</name>